<keyword evidence="2" id="KW-1185">Reference proteome</keyword>
<organism evidence="1 2">
    <name type="scientific">Arthrobotrys musiformis</name>
    <dbReference type="NCBI Taxonomy" id="47236"/>
    <lineage>
        <taxon>Eukaryota</taxon>
        <taxon>Fungi</taxon>
        <taxon>Dikarya</taxon>
        <taxon>Ascomycota</taxon>
        <taxon>Pezizomycotina</taxon>
        <taxon>Orbiliomycetes</taxon>
        <taxon>Orbiliales</taxon>
        <taxon>Orbiliaceae</taxon>
        <taxon>Arthrobotrys</taxon>
    </lineage>
</organism>
<reference evidence="1 2" key="1">
    <citation type="submission" date="2023-08" db="EMBL/GenBank/DDBJ databases">
        <authorList>
            <person name="Palmer J.M."/>
        </authorList>
    </citation>
    <scope>NUCLEOTIDE SEQUENCE [LARGE SCALE GENOMIC DNA]</scope>
    <source>
        <strain evidence="1 2">TWF481</strain>
    </source>
</reference>
<dbReference type="AlphaFoldDB" id="A0AAV9VT75"/>
<accession>A0AAV9VT75</accession>
<gene>
    <name evidence="1" type="ORF">TWF481_002793</name>
</gene>
<name>A0AAV9VT75_9PEZI</name>
<evidence type="ECO:0000313" key="2">
    <source>
        <dbReference type="Proteomes" id="UP001370758"/>
    </source>
</evidence>
<sequence length="217" mass="25118">MASTDRFRHYWTDEIPPNAADVLKIELRLSPKRVSGGQSLSKSTVQNELFSDYAKAEVPTPAQVERLVADLWTDLRKVVREVSESFFQYHTHKIVGTYFNDLGDDERWRVSTAITELPEYQIGGAVTRKYTRWLWDNRMKTMRSTPAKVEGNLHTERQSDLCGESSASLHLNNEQRGNVQLQLEMRRPDGEEKDLDDYTLAPLLGHHSHYGDYYQTR</sequence>
<dbReference type="Proteomes" id="UP001370758">
    <property type="component" value="Unassembled WGS sequence"/>
</dbReference>
<evidence type="ECO:0000313" key="1">
    <source>
        <dbReference type="EMBL" id="KAK6495746.1"/>
    </source>
</evidence>
<proteinExistence type="predicted"/>
<comment type="caution">
    <text evidence="1">The sequence shown here is derived from an EMBL/GenBank/DDBJ whole genome shotgun (WGS) entry which is preliminary data.</text>
</comment>
<dbReference type="EMBL" id="JAVHJL010000012">
    <property type="protein sequence ID" value="KAK6495746.1"/>
    <property type="molecule type" value="Genomic_DNA"/>
</dbReference>
<protein>
    <submittedName>
        <fullName evidence="1">Uncharacterized protein</fullName>
    </submittedName>
</protein>